<evidence type="ECO:0000313" key="4">
    <source>
        <dbReference type="Proteomes" id="UP001108029"/>
    </source>
</evidence>
<feature type="compositionally biased region" description="Basic and acidic residues" evidence="1">
    <location>
        <begin position="51"/>
        <end position="72"/>
    </location>
</feature>
<dbReference type="RefSeq" id="WP_232645997.1">
    <property type="nucleotide sequence ID" value="NZ_JAJSBI010000001.1"/>
</dbReference>
<feature type="region of interest" description="Disordered" evidence="1">
    <location>
        <begin position="50"/>
        <end position="74"/>
    </location>
</feature>
<keyword evidence="2" id="KW-1133">Transmembrane helix</keyword>
<keyword evidence="2" id="KW-0812">Transmembrane</keyword>
<reference evidence="3" key="1">
    <citation type="submission" date="2021-12" db="EMBL/GenBank/DDBJ databases">
        <authorList>
            <person name="Lee J.-H."/>
            <person name="Kim S.-B."/>
        </authorList>
    </citation>
    <scope>NUCLEOTIDE SEQUENCE</scope>
    <source>
        <strain evidence="3">NR30</strain>
    </source>
</reference>
<keyword evidence="2" id="KW-0472">Membrane</keyword>
<comment type="caution">
    <text evidence="3">The sequence shown here is derived from an EMBL/GenBank/DDBJ whole genome shotgun (WGS) entry which is preliminary data.</text>
</comment>
<dbReference type="EMBL" id="JAJSBI010000001">
    <property type="protein sequence ID" value="MCD9872101.1"/>
    <property type="molecule type" value="Genomic_DNA"/>
</dbReference>
<feature type="transmembrane region" description="Helical" evidence="2">
    <location>
        <begin position="77"/>
        <end position="99"/>
    </location>
</feature>
<feature type="transmembrane region" description="Helical" evidence="2">
    <location>
        <begin position="25"/>
        <end position="42"/>
    </location>
</feature>
<keyword evidence="4" id="KW-1185">Reference proteome</keyword>
<proteinExistence type="predicted"/>
<accession>A0A9Q3VHX2</accession>
<evidence type="ECO:0000313" key="3">
    <source>
        <dbReference type="EMBL" id="MCD9872101.1"/>
    </source>
</evidence>
<gene>
    <name evidence="3" type="ORF">LJ657_00040</name>
</gene>
<evidence type="ECO:0000256" key="2">
    <source>
        <dbReference type="SAM" id="Phobius"/>
    </source>
</evidence>
<dbReference type="Proteomes" id="UP001108029">
    <property type="component" value="Unassembled WGS sequence"/>
</dbReference>
<organism evidence="3 4">
    <name type="scientific">Streptomyces guryensis</name>
    <dbReference type="NCBI Taxonomy" id="2886947"/>
    <lineage>
        <taxon>Bacteria</taxon>
        <taxon>Bacillati</taxon>
        <taxon>Actinomycetota</taxon>
        <taxon>Actinomycetes</taxon>
        <taxon>Kitasatosporales</taxon>
        <taxon>Streptomycetaceae</taxon>
        <taxon>Streptomyces</taxon>
    </lineage>
</organism>
<protein>
    <submittedName>
        <fullName evidence="3">Uncharacterized protein</fullName>
    </submittedName>
</protein>
<name>A0A9Q3VHX2_9ACTN</name>
<evidence type="ECO:0000256" key="1">
    <source>
        <dbReference type="SAM" id="MobiDB-lite"/>
    </source>
</evidence>
<sequence>MTVMIFAMAIGITVGIIEAGAPPWVIIPLVVLVSVSSAFMNARSAIRKRRGQENVGDHEPRPESARKSEMRTRGRRMAGSAGALGYGLSALGGIGAFFVVISVPIAVGVFPVILSYWLKPFAPGELRARRKIARWLTLHGREDEIWAGWKMS</sequence>
<dbReference type="AlphaFoldDB" id="A0A9Q3VHX2"/>